<accession>A0A3M7MA99</accession>
<feature type="compositionally biased region" description="Low complexity" evidence="1">
    <location>
        <begin position="278"/>
        <end position="290"/>
    </location>
</feature>
<name>A0A3M7MA99_9PLEO</name>
<gene>
    <name evidence="2" type="ORF">GMOD_00005961</name>
</gene>
<sequence>MRIVTDGPVVCECTSGQGSPAVNHWDETAQGQGAGYPVPGHVFPLGLPANASLMLRREGSGLDAEEAALRRLDIHAAPLPPAQTVDPDGNGNGKGNDNIKHTLASLPLTLHGPAAQPSTPALLKTFPSSILTRISSFTTATPLPHRWTFPPTRRYRIKDTAAYAALREKNIEWYVTTGLLIEDQFGLKWAAGDYTYLLFWLDEGLPVPEGVGVGVGVGCRALSLGAEVVREWQVGRWVEHDVGDGEEERPGTPIILDEKDPMEGGGPVVRSFSHPSNPLAAAARPRSALSDPGRSTTGKKVRLHGQKRHRTVELVVDDAGVLVEEHDGKVSERIVDEVAILTDNEGKTMRSWAGIG</sequence>
<feature type="region of interest" description="Disordered" evidence="1">
    <location>
        <begin position="277"/>
        <end position="300"/>
    </location>
</feature>
<proteinExistence type="predicted"/>
<organism evidence="2 3">
    <name type="scientific">Pyrenophora seminiperda CCB06</name>
    <dbReference type="NCBI Taxonomy" id="1302712"/>
    <lineage>
        <taxon>Eukaryota</taxon>
        <taxon>Fungi</taxon>
        <taxon>Dikarya</taxon>
        <taxon>Ascomycota</taxon>
        <taxon>Pezizomycotina</taxon>
        <taxon>Dothideomycetes</taxon>
        <taxon>Pleosporomycetidae</taxon>
        <taxon>Pleosporales</taxon>
        <taxon>Pleosporineae</taxon>
        <taxon>Pleosporaceae</taxon>
        <taxon>Pyrenophora</taxon>
    </lineage>
</organism>
<dbReference type="EMBL" id="KE747826">
    <property type="protein sequence ID" value="RMZ71407.1"/>
    <property type="molecule type" value="Genomic_DNA"/>
</dbReference>
<evidence type="ECO:0000313" key="2">
    <source>
        <dbReference type="EMBL" id="RMZ71407.1"/>
    </source>
</evidence>
<feature type="region of interest" description="Disordered" evidence="1">
    <location>
        <begin position="79"/>
        <end position="98"/>
    </location>
</feature>
<dbReference type="Proteomes" id="UP000265663">
    <property type="component" value="Unassembled WGS sequence"/>
</dbReference>
<evidence type="ECO:0000256" key="1">
    <source>
        <dbReference type="SAM" id="MobiDB-lite"/>
    </source>
</evidence>
<dbReference type="OrthoDB" id="3685203at2759"/>
<reference evidence="2 3" key="1">
    <citation type="journal article" date="2014" name="PLoS ONE">
        <title>De novo Genome Assembly of the Fungal Plant Pathogen Pyrenophora semeniperda.</title>
        <authorList>
            <person name="Soliai M.M."/>
            <person name="Meyer S.E."/>
            <person name="Udall J.A."/>
            <person name="Elzinga D.E."/>
            <person name="Hermansen R.A."/>
            <person name="Bodily P.M."/>
            <person name="Hart A.A."/>
            <person name="Coleman C.E."/>
        </authorList>
    </citation>
    <scope>NUCLEOTIDE SEQUENCE [LARGE SCALE GENOMIC DNA]</scope>
    <source>
        <strain evidence="2 3">CCB06</strain>
        <tissue evidence="2">Mycelium</tissue>
    </source>
</reference>
<protein>
    <submittedName>
        <fullName evidence="2">Uncharacterized protein</fullName>
    </submittedName>
</protein>
<evidence type="ECO:0000313" key="3">
    <source>
        <dbReference type="Proteomes" id="UP000265663"/>
    </source>
</evidence>
<dbReference type="AlphaFoldDB" id="A0A3M7MA99"/>
<keyword evidence="3" id="KW-1185">Reference proteome</keyword>